<gene>
    <name evidence="3" type="ORF">GPU96_08g16220</name>
</gene>
<dbReference type="Proteomes" id="UP001059546">
    <property type="component" value="Chromosome VIII"/>
</dbReference>
<dbReference type="CDD" id="cd00161">
    <property type="entry name" value="beta-trefoil_Ricin-like"/>
    <property type="match status" value="1"/>
</dbReference>
<accession>A0A9Q9CDG8</accession>
<dbReference type="AlphaFoldDB" id="A0A9Q9CDG8"/>
<feature type="compositionally biased region" description="Polar residues" evidence="1">
    <location>
        <begin position="200"/>
        <end position="209"/>
    </location>
</feature>
<feature type="transmembrane region" description="Helical" evidence="2">
    <location>
        <begin position="6"/>
        <end position="25"/>
    </location>
</feature>
<feature type="region of interest" description="Disordered" evidence="1">
    <location>
        <begin position="186"/>
        <end position="209"/>
    </location>
</feature>
<proteinExistence type="predicted"/>
<organism evidence="3 4">
    <name type="scientific">Encephalitozoon hellem</name>
    <name type="common">Microsporidian parasite</name>
    <dbReference type="NCBI Taxonomy" id="27973"/>
    <lineage>
        <taxon>Eukaryota</taxon>
        <taxon>Fungi</taxon>
        <taxon>Fungi incertae sedis</taxon>
        <taxon>Microsporidia</taxon>
        <taxon>Unikaryonidae</taxon>
        <taxon>Encephalitozoon</taxon>
    </lineage>
</organism>
<evidence type="ECO:0000256" key="2">
    <source>
        <dbReference type="SAM" id="Phobius"/>
    </source>
</evidence>
<evidence type="ECO:0000313" key="3">
    <source>
        <dbReference type="EMBL" id="UTX43848.1"/>
    </source>
</evidence>
<evidence type="ECO:0000256" key="1">
    <source>
        <dbReference type="SAM" id="MobiDB-lite"/>
    </source>
</evidence>
<dbReference type="InterPro" id="IPR035992">
    <property type="entry name" value="Ricin_B-like_lectins"/>
</dbReference>
<protein>
    <submittedName>
        <fullName evidence="3">Agglutinin</fullName>
    </submittedName>
</protein>
<keyword evidence="2" id="KW-0472">Membrane</keyword>
<sequence>MQASSFTLMIIAYACMMGTAFGLIITSTDGKGESLVNKNGRAYMSSEGKPVDFKVEEIVAGGEIFTDKSTGKVLDIEGGRTNLIFYSNHKGANQRFGVVADGAGGHYIKNGNKCLERGTEGNMYLTTCSSKPQQKFALVYSPDDPGYTPPVEVPVPAEASAPAAPNPSPQILIFNGGRKKHLHVHNPHDESSSAFDEGSRFSSNNGLIV</sequence>
<keyword evidence="2" id="KW-0812">Transmembrane</keyword>
<reference evidence="3" key="1">
    <citation type="submission" date="2021-05" db="EMBL/GenBank/DDBJ databases">
        <title>Encephalitozoon hellem ATCC 50604 Complete Genome.</title>
        <authorList>
            <person name="Mascarenhas dos Santos A.C."/>
            <person name="Julian A.T."/>
            <person name="Pombert J.-F."/>
        </authorList>
    </citation>
    <scope>NUCLEOTIDE SEQUENCE</scope>
    <source>
        <strain evidence="3">ATCC 50604</strain>
    </source>
</reference>
<evidence type="ECO:0000313" key="4">
    <source>
        <dbReference type="Proteomes" id="UP001059546"/>
    </source>
</evidence>
<dbReference type="SUPFAM" id="SSF50370">
    <property type="entry name" value="Ricin B-like lectins"/>
    <property type="match status" value="1"/>
</dbReference>
<keyword evidence="2" id="KW-1133">Transmembrane helix</keyword>
<name>A0A9Q9CDG8_ENCHE</name>
<dbReference type="Gene3D" id="2.80.10.50">
    <property type="match status" value="1"/>
</dbReference>
<dbReference type="EMBL" id="CP075154">
    <property type="protein sequence ID" value="UTX43848.1"/>
    <property type="molecule type" value="Genomic_DNA"/>
</dbReference>